<evidence type="ECO:0000256" key="1">
    <source>
        <dbReference type="SAM" id="Phobius"/>
    </source>
</evidence>
<keyword evidence="1" id="KW-1133">Transmembrane helix</keyword>
<dbReference type="OrthoDB" id="10425591at2759"/>
<name>A0A8H4AC69_GIGMA</name>
<gene>
    <name evidence="2" type="ORF">F8M41_024163</name>
</gene>
<accession>A0A8H4AC69</accession>
<keyword evidence="3" id="KW-1185">Reference proteome</keyword>
<proteinExistence type="predicted"/>
<reference evidence="2 3" key="1">
    <citation type="journal article" date="2019" name="Environ. Microbiol.">
        <title>At the nexus of three kingdoms: the genome of the mycorrhizal fungus Gigaspora margarita provides insights into plant, endobacterial and fungal interactions.</title>
        <authorList>
            <person name="Venice F."/>
            <person name="Ghignone S."/>
            <person name="Salvioli di Fossalunga A."/>
            <person name="Amselem J."/>
            <person name="Novero M."/>
            <person name="Xianan X."/>
            <person name="Sedzielewska Toro K."/>
            <person name="Morin E."/>
            <person name="Lipzen A."/>
            <person name="Grigoriev I.V."/>
            <person name="Henrissat B."/>
            <person name="Martin F.M."/>
            <person name="Bonfante P."/>
        </authorList>
    </citation>
    <scope>NUCLEOTIDE SEQUENCE [LARGE SCALE GENOMIC DNA]</scope>
    <source>
        <strain evidence="2 3">BEG34</strain>
    </source>
</reference>
<sequence>MLGKVNEEDLKTVIDNTKRLTGSLARISDNLDEKEIADLIKSRDGSDCTILLFALILIVKNIRLPFTNRALIMTLIAVWVIISIGSCRATEMF</sequence>
<dbReference type="EMBL" id="WTPW01000811">
    <property type="protein sequence ID" value="KAF0477923.1"/>
    <property type="molecule type" value="Genomic_DNA"/>
</dbReference>
<keyword evidence="1" id="KW-0812">Transmembrane</keyword>
<evidence type="ECO:0000313" key="3">
    <source>
        <dbReference type="Proteomes" id="UP000439903"/>
    </source>
</evidence>
<feature type="transmembrane region" description="Helical" evidence="1">
    <location>
        <begin position="70"/>
        <end position="89"/>
    </location>
</feature>
<organism evidence="2 3">
    <name type="scientific">Gigaspora margarita</name>
    <dbReference type="NCBI Taxonomy" id="4874"/>
    <lineage>
        <taxon>Eukaryota</taxon>
        <taxon>Fungi</taxon>
        <taxon>Fungi incertae sedis</taxon>
        <taxon>Mucoromycota</taxon>
        <taxon>Glomeromycotina</taxon>
        <taxon>Glomeromycetes</taxon>
        <taxon>Diversisporales</taxon>
        <taxon>Gigasporaceae</taxon>
        <taxon>Gigaspora</taxon>
    </lineage>
</organism>
<comment type="caution">
    <text evidence="2">The sequence shown here is derived from an EMBL/GenBank/DDBJ whole genome shotgun (WGS) entry which is preliminary data.</text>
</comment>
<dbReference type="Proteomes" id="UP000439903">
    <property type="component" value="Unassembled WGS sequence"/>
</dbReference>
<dbReference type="AlphaFoldDB" id="A0A8H4AC69"/>
<protein>
    <submittedName>
        <fullName evidence="2">Uncharacterized protein</fullName>
    </submittedName>
</protein>
<keyword evidence="1" id="KW-0472">Membrane</keyword>
<evidence type="ECO:0000313" key="2">
    <source>
        <dbReference type="EMBL" id="KAF0477923.1"/>
    </source>
</evidence>